<dbReference type="Pfam" id="PF00452">
    <property type="entry name" value="Bcl-2"/>
    <property type="match status" value="1"/>
</dbReference>
<dbReference type="GO" id="GO:0042981">
    <property type="term" value="P:regulation of apoptotic process"/>
    <property type="evidence" value="ECO:0007669"/>
    <property type="project" value="InterPro"/>
</dbReference>
<comment type="similarity">
    <text evidence="1">Belongs to the Bcl-2 family.</text>
</comment>
<keyword evidence="3" id="KW-1133">Transmembrane helix</keyword>
<dbReference type="SMART" id="SM00337">
    <property type="entry name" value="BCL"/>
    <property type="match status" value="1"/>
</dbReference>
<keyword evidence="3" id="KW-0472">Membrane</keyword>
<dbReference type="Proteomes" id="UP000288716">
    <property type="component" value="Unassembled WGS sequence"/>
</dbReference>
<dbReference type="InterPro" id="IPR046371">
    <property type="entry name" value="Bcl-2_BH1-3"/>
</dbReference>
<evidence type="ECO:0000313" key="5">
    <source>
        <dbReference type="EMBL" id="RWS30646.1"/>
    </source>
</evidence>
<feature type="domain" description="Bcl-2 Bcl-2 homology region 1-3" evidence="4">
    <location>
        <begin position="36"/>
        <end position="134"/>
    </location>
</feature>
<keyword evidence="6" id="KW-1185">Reference proteome</keyword>
<evidence type="ECO:0000313" key="6">
    <source>
        <dbReference type="Proteomes" id="UP000288716"/>
    </source>
</evidence>
<organism evidence="5 6">
    <name type="scientific">Leptotrombidium deliense</name>
    <dbReference type="NCBI Taxonomy" id="299467"/>
    <lineage>
        <taxon>Eukaryota</taxon>
        <taxon>Metazoa</taxon>
        <taxon>Ecdysozoa</taxon>
        <taxon>Arthropoda</taxon>
        <taxon>Chelicerata</taxon>
        <taxon>Arachnida</taxon>
        <taxon>Acari</taxon>
        <taxon>Acariformes</taxon>
        <taxon>Trombidiformes</taxon>
        <taxon>Prostigmata</taxon>
        <taxon>Anystina</taxon>
        <taxon>Parasitengona</taxon>
        <taxon>Trombiculoidea</taxon>
        <taxon>Trombiculidae</taxon>
        <taxon>Leptotrombidium</taxon>
    </lineage>
</organism>
<comment type="caution">
    <text evidence="5">The sequence shown here is derived from an EMBL/GenBank/DDBJ whole genome shotgun (WGS) entry which is preliminary data.</text>
</comment>
<evidence type="ECO:0000256" key="1">
    <source>
        <dbReference type="ARBA" id="ARBA00009458"/>
    </source>
</evidence>
<dbReference type="GO" id="GO:0097192">
    <property type="term" value="P:extrinsic apoptotic signaling pathway in absence of ligand"/>
    <property type="evidence" value="ECO:0007669"/>
    <property type="project" value="TreeGrafter"/>
</dbReference>
<feature type="transmembrane region" description="Helical" evidence="3">
    <location>
        <begin position="134"/>
        <end position="151"/>
    </location>
</feature>
<sequence length="153" mass="18353">MYTCMNDVQYFNLLLLCSGIEDGYANALMASIGRDLRRIAEEVERSSERERIRRRASEIDIYGVKYDQFRQLLEELFTNGINRTRIVVLFFFCTDVALRAYHSYPTEYCCRLLKWSVRFIMDTICDWVQRNGGWVIYSSFYSLFVQFLYLYRV</sequence>
<name>A0A443ST11_9ACAR</name>
<dbReference type="GO" id="GO:0005741">
    <property type="term" value="C:mitochondrial outer membrane"/>
    <property type="evidence" value="ECO:0007669"/>
    <property type="project" value="TreeGrafter"/>
</dbReference>
<dbReference type="VEuPathDB" id="VectorBase:LDEU001394"/>
<dbReference type="PRINTS" id="PR01862">
    <property type="entry name" value="BCL2FAMILY"/>
</dbReference>
<dbReference type="OrthoDB" id="6080198at2759"/>
<protein>
    <submittedName>
        <fullName evidence="5">Bcl-2-like protein 1</fullName>
    </submittedName>
</protein>
<dbReference type="AlphaFoldDB" id="A0A443ST11"/>
<dbReference type="EMBL" id="NCKV01000430">
    <property type="protein sequence ID" value="RWS30646.1"/>
    <property type="molecule type" value="Genomic_DNA"/>
</dbReference>
<dbReference type="PROSITE" id="PS50062">
    <property type="entry name" value="BCL2_FAMILY"/>
    <property type="match status" value="1"/>
</dbReference>
<keyword evidence="3" id="KW-0812">Transmembrane</keyword>
<gene>
    <name evidence="5" type="ORF">B4U80_00177</name>
</gene>
<dbReference type="InterPro" id="IPR036834">
    <property type="entry name" value="Bcl-2-like_sf"/>
</dbReference>
<evidence type="ECO:0000256" key="3">
    <source>
        <dbReference type="SAM" id="Phobius"/>
    </source>
</evidence>
<dbReference type="PANTHER" id="PTHR11256">
    <property type="entry name" value="BCL-2 RELATED"/>
    <property type="match status" value="1"/>
</dbReference>
<dbReference type="GO" id="GO:0051400">
    <property type="term" value="F:BH domain binding"/>
    <property type="evidence" value="ECO:0007669"/>
    <property type="project" value="TreeGrafter"/>
</dbReference>
<accession>A0A443ST11</accession>
<dbReference type="GO" id="GO:0001836">
    <property type="term" value="P:release of cytochrome c from mitochondria"/>
    <property type="evidence" value="ECO:0007669"/>
    <property type="project" value="TreeGrafter"/>
</dbReference>
<dbReference type="GO" id="GO:0008630">
    <property type="term" value="P:intrinsic apoptotic signaling pathway in response to DNA damage"/>
    <property type="evidence" value="ECO:0007669"/>
    <property type="project" value="TreeGrafter"/>
</dbReference>
<evidence type="ECO:0000256" key="2">
    <source>
        <dbReference type="ARBA" id="ARBA00022703"/>
    </source>
</evidence>
<dbReference type="Gene3D" id="1.10.437.10">
    <property type="entry name" value="Blc2-like"/>
    <property type="match status" value="1"/>
</dbReference>
<dbReference type="InterPro" id="IPR002475">
    <property type="entry name" value="Bcl2-like"/>
</dbReference>
<proteinExistence type="inferred from homology"/>
<dbReference type="PANTHER" id="PTHR11256:SF21">
    <property type="entry name" value="BCL-2 BCL-2 HOMOLOGY REGION 1-3 DOMAIN-CONTAINING PROTEIN"/>
    <property type="match status" value="1"/>
</dbReference>
<reference evidence="5 6" key="1">
    <citation type="journal article" date="2018" name="Gigascience">
        <title>Genomes of trombidid mites reveal novel predicted allergens and laterally-transferred genes associated with secondary metabolism.</title>
        <authorList>
            <person name="Dong X."/>
            <person name="Chaisiri K."/>
            <person name="Xia D."/>
            <person name="Armstrong S.D."/>
            <person name="Fang Y."/>
            <person name="Donnelly M.J."/>
            <person name="Kadowaki T."/>
            <person name="McGarry J.W."/>
            <person name="Darby A.C."/>
            <person name="Makepeace B.L."/>
        </authorList>
    </citation>
    <scope>NUCLEOTIDE SEQUENCE [LARGE SCALE GENOMIC DNA]</scope>
    <source>
        <strain evidence="5">UoL-UT</strain>
    </source>
</reference>
<dbReference type="InterPro" id="IPR026298">
    <property type="entry name" value="Bcl-2_fam"/>
</dbReference>
<dbReference type="SUPFAM" id="SSF56854">
    <property type="entry name" value="Bcl-2 inhibitors of programmed cell death"/>
    <property type="match status" value="1"/>
</dbReference>
<dbReference type="STRING" id="299467.A0A443ST11"/>
<keyword evidence="2" id="KW-0053">Apoptosis</keyword>
<evidence type="ECO:0000259" key="4">
    <source>
        <dbReference type="SMART" id="SM00337"/>
    </source>
</evidence>